<dbReference type="Pfam" id="PF19291">
    <property type="entry name" value="TREH_N"/>
    <property type="match status" value="1"/>
</dbReference>
<dbReference type="SUPFAM" id="SSF48208">
    <property type="entry name" value="Six-hairpin glycosidases"/>
    <property type="match status" value="1"/>
</dbReference>
<reference evidence="3" key="2">
    <citation type="submission" date="2021-01" db="EMBL/GenBank/DDBJ databases">
        <authorList>
            <person name="Mieszkin S."/>
            <person name="Pouder E."/>
            <person name="Alain K."/>
        </authorList>
    </citation>
    <scope>NUCLEOTIDE SEQUENCE</scope>
    <source>
        <strain evidence="3">HW T2.11</strain>
    </source>
</reference>
<evidence type="ECO:0000259" key="2">
    <source>
        <dbReference type="Pfam" id="PF19291"/>
    </source>
</evidence>
<dbReference type="InterPro" id="IPR011613">
    <property type="entry name" value="GH15-like"/>
</dbReference>
<keyword evidence="3" id="KW-0378">Hydrolase</keyword>
<dbReference type="Pfam" id="PF00723">
    <property type="entry name" value="Glyco_hydro_15"/>
    <property type="match status" value="1"/>
</dbReference>
<dbReference type="GO" id="GO:0005975">
    <property type="term" value="P:carbohydrate metabolic process"/>
    <property type="evidence" value="ECO:0007669"/>
    <property type="project" value="InterPro"/>
</dbReference>
<comment type="caution">
    <text evidence="3">The sequence shown here is derived from an EMBL/GenBank/DDBJ whole genome shotgun (WGS) entry which is preliminary data.</text>
</comment>
<proteinExistence type="predicted"/>
<evidence type="ECO:0000259" key="1">
    <source>
        <dbReference type="Pfam" id="PF00723"/>
    </source>
</evidence>
<gene>
    <name evidence="3" type="ORF">ASILVAE211_24325</name>
</gene>
<feature type="domain" description="GH15-like" evidence="1">
    <location>
        <begin position="226"/>
        <end position="587"/>
    </location>
</feature>
<name>A0A964E188_9PROT</name>
<feature type="domain" description="Trehalase-like N-terminal" evidence="2">
    <location>
        <begin position="7"/>
        <end position="145"/>
    </location>
</feature>
<dbReference type="InterPro" id="IPR008928">
    <property type="entry name" value="6-hairpin_glycosidase_sf"/>
</dbReference>
<evidence type="ECO:0000313" key="4">
    <source>
        <dbReference type="Proteomes" id="UP000708298"/>
    </source>
</evidence>
<reference evidence="3" key="1">
    <citation type="journal article" date="2021" name="Microorganisms">
        <title>Acidisoma silvae sp. nov. and Acidisomacellulosilytica sp. nov., Two Acidophilic Bacteria Isolated from Decaying Wood, Hydrolyzing Cellulose and Producing Poly-3-hydroxybutyrate.</title>
        <authorList>
            <person name="Mieszkin S."/>
            <person name="Pouder E."/>
            <person name="Uroz S."/>
            <person name="Simon-Colin C."/>
            <person name="Alain K."/>
        </authorList>
    </citation>
    <scope>NUCLEOTIDE SEQUENCE</scope>
    <source>
        <strain evidence="3">HW T2.11</strain>
    </source>
</reference>
<dbReference type="Gene3D" id="1.50.10.10">
    <property type="match status" value="1"/>
</dbReference>
<sequence length="604" mass="67942">MAEPAQSSVTIGDHAVIGDRATIALISHDASIDFLCWPEFDSPTIFAQLLDPDCGVYNLQPDLPDARRIQAYVPDTNILVTRWLCDEGSAEVLDLLVPKDGPYGGPTRLIRRATATRGSVTFQLLCRPRPDYGRETPVVEAGQNFVAFRSTAIENLVLSGHQALAAGDGEATASFTLQAGQSAIFLLSSRDQGEIVEPAMLDDMIARSTAFWQDWSGRSTYRGRWRETVMRSALVLKLLTSRRRHSIIAAPTFGLPEAAGGTRNWDYRATWIRDASFTVYAFIRLGYIEEASDFMTWVEARVADCSTDGRIQVMYRFDGSKDFPEGELDHMQGYRGARPVRIGNAAVGQQQLDIYGELMDSLYLKNKYGSGISWESWGNVTRMIDYVVDHWREPDHGIWEVRGKPRRFLHSRLMCWVAVDRAIRLATKRSLPAPFERWTNARNEIYQSIHADFWNADLGHFTQCDDNTAVDGAMLLMPLVRFIGASDPRWTATLDQITERLTDDGMIWRYHEEDGLPGSEGSFTACSFWYVECLARAGRLEEARMKFERVLSYGNHVELFAEELDRRGEALGNFPQGLSHLALISAAFYLDRALSNGKGEEWGA</sequence>
<dbReference type="GO" id="GO:0004553">
    <property type="term" value="F:hydrolase activity, hydrolyzing O-glycosyl compounds"/>
    <property type="evidence" value="ECO:0007669"/>
    <property type="project" value="TreeGrafter"/>
</dbReference>
<evidence type="ECO:0000313" key="3">
    <source>
        <dbReference type="EMBL" id="MCB8878325.1"/>
    </source>
</evidence>
<accession>A0A964E188</accession>
<protein>
    <submittedName>
        <fullName evidence="3">Glycoside hydrolase family 15 protein</fullName>
    </submittedName>
</protein>
<dbReference type="AlphaFoldDB" id="A0A964E188"/>
<dbReference type="Proteomes" id="UP000708298">
    <property type="component" value="Unassembled WGS sequence"/>
</dbReference>
<organism evidence="3 4">
    <name type="scientific">Acidisoma silvae</name>
    <dbReference type="NCBI Taxonomy" id="2802396"/>
    <lineage>
        <taxon>Bacteria</taxon>
        <taxon>Pseudomonadati</taxon>
        <taxon>Pseudomonadota</taxon>
        <taxon>Alphaproteobacteria</taxon>
        <taxon>Acetobacterales</taxon>
        <taxon>Acidocellaceae</taxon>
        <taxon>Acidisoma</taxon>
    </lineage>
</organism>
<dbReference type="PANTHER" id="PTHR31616:SF0">
    <property type="entry name" value="GLUCAN 1,4-ALPHA-GLUCOSIDASE"/>
    <property type="match status" value="1"/>
</dbReference>
<keyword evidence="4" id="KW-1185">Reference proteome</keyword>
<dbReference type="PANTHER" id="PTHR31616">
    <property type="entry name" value="TREHALASE"/>
    <property type="match status" value="1"/>
</dbReference>
<dbReference type="RefSeq" id="WP_227323970.1">
    <property type="nucleotide sequence ID" value="NZ_JAESVB010000030.1"/>
</dbReference>
<dbReference type="InterPro" id="IPR012341">
    <property type="entry name" value="6hp_glycosidase-like_sf"/>
</dbReference>
<dbReference type="InterPro" id="IPR045582">
    <property type="entry name" value="Trehalase-like_N"/>
</dbReference>
<dbReference type="EMBL" id="JAESVB010000030">
    <property type="protein sequence ID" value="MCB8878325.1"/>
    <property type="molecule type" value="Genomic_DNA"/>
</dbReference>